<keyword evidence="2" id="KW-1185">Reference proteome</keyword>
<organism evidence="1 2">
    <name type="scientific">Megasphaera stantonii</name>
    <dbReference type="NCBI Taxonomy" id="2144175"/>
    <lineage>
        <taxon>Bacteria</taxon>
        <taxon>Bacillati</taxon>
        <taxon>Bacillota</taxon>
        <taxon>Negativicutes</taxon>
        <taxon>Veillonellales</taxon>
        <taxon>Veillonellaceae</taxon>
        <taxon>Megasphaera</taxon>
    </lineage>
</organism>
<sequence length="220" mass="24616">MSRADNMKSHLIGQFQDKAVIYALLEAIGEELDELEQAFDALRNDRWIDTGEGVQLDGIGTLVNQPRQVSEAIQIAFFGFQGQENALGFEQGRFRDRGETWLQSVNLSDPEYRKILWLKVFKDVASGTAEDTINSIQRIFEAPYVTLTEIGNAKIMLGIGKKLDVNDIALARAVDLVVRAGGVGLERAIMFDYENYFGFIDQRNAKGFEQGIFADEINLG</sequence>
<evidence type="ECO:0000313" key="1">
    <source>
        <dbReference type="EMBL" id="AXL21875.1"/>
    </source>
</evidence>
<dbReference type="AlphaFoldDB" id="A0A346B182"/>
<dbReference type="Pfam" id="PF11041">
    <property type="entry name" value="Phage_Wedge1"/>
    <property type="match status" value="1"/>
</dbReference>
<dbReference type="Proteomes" id="UP000254337">
    <property type="component" value="Chromosome"/>
</dbReference>
<reference evidence="1 2" key="1">
    <citation type="submission" date="2018-05" db="EMBL/GenBank/DDBJ databases">
        <title>Complete genome sequence of Megasphaera sp. AJH120T, isolated from the ceca of a chicken.</title>
        <authorList>
            <person name="Maki J."/>
            <person name="Looft T."/>
        </authorList>
    </citation>
    <scope>NUCLEOTIDE SEQUENCE [LARGE SCALE GENOMIC DNA]</scope>
    <source>
        <strain evidence="1 2">AJH120</strain>
    </source>
</reference>
<dbReference type="RefSeq" id="WP_107196313.1">
    <property type="nucleotide sequence ID" value="NZ_CP029462.1"/>
</dbReference>
<dbReference type="KEGG" id="meg:DKB62_10035"/>
<dbReference type="InterPro" id="IPR021283">
    <property type="entry name" value="Phage_Wedge1"/>
</dbReference>
<dbReference type="OrthoDB" id="5465402at2"/>
<accession>A0A346B182</accession>
<name>A0A346B182_9FIRM</name>
<evidence type="ECO:0000313" key="2">
    <source>
        <dbReference type="Proteomes" id="UP000254337"/>
    </source>
</evidence>
<dbReference type="EMBL" id="CP029462">
    <property type="protein sequence ID" value="AXL21875.1"/>
    <property type="molecule type" value="Genomic_DNA"/>
</dbReference>
<proteinExistence type="predicted"/>
<gene>
    <name evidence="1" type="ORF">DKB62_10035</name>
</gene>
<protein>
    <submittedName>
        <fullName evidence="1">DUF2612 domain-containing protein</fullName>
    </submittedName>
</protein>